<keyword evidence="2" id="KW-1185">Reference proteome</keyword>
<dbReference type="InParanoid" id="A0A3M0CT07"/>
<dbReference type="SUPFAM" id="SSF54593">
    <property type="entry name" value="Glyoxalase/Bleomycin resistance protein/Dihydroxybiphenyl dioxygenase"/>
    <property type="match status" value="1"/>
</dbReference>
<reference evidence="1 2" key="1">
    <citation type="submission" date="2018-10" db="EMBL/GenBank/DDBJ databases">
        <title>Genomic Encyclopedia of Archaeal and Bacterial Type Strains, Phase II (KMG-II): from individual species to whole genera.</title>
        <authorList>
            <person name="Goeker M."/>
        </authorList>
    </citation>
    <scope>NUCLEOTIDE SEQUENCE [LARGE SCALE GENOMIC DNA]</scope>
    <source>
        <strain evidence="1 2">DSM 25217</strain>
    </source>
</reference>
<dbReference type="GO" id="GO:0051213">
    <property type="term" value="F:dioxygenase activity"/>
    <property type="evidence" value="ECO:0007669"/>
    <property type="project" value="UniProtKB-KW"/>
</dbReference>
<dbReference type="Gene3D" id="3.10.180.10">
    <property type="entry name" value="2,3-Dihydroxybiphenyl 1,2-Dioxygenase, domain 1"/>
    <property type="match status" value="1"/>
</dbReference>
<dbReference type="EMBL" id="REFR01000009">
    <property type="protein sequence ID" value="RMB12117.1"/>
    <property type="molecule type" value="Genomic_DNA"/>
</dbReference>
<evidence type="ECO:0000313" key="2">
    <source>
        <dbReference type="Proteomes" id="UP000271227"/>
    </source>
</evidence>
<protein>
    <submittedName>
        <fullName evidence="1">Glyoxalase/bleomycin resistance protein/dioxygenase superfamily protein</fullName>
    </submittedName>
</protein>
<dbReference type="RefSeq" id="WP_121937323.1">
    <property type="nucleotide sequence ID" value="NZ_REFR01000009.1"/>
</dbReference>
<accession>A0A3M0CT07</accession>
<dbReference type="Proteomes" id="UP000271227">
    <property type="component" value="Unassembled WGS sequence"/>
</dbReference>
<comment type="caution">
    <text evidence="1">The sequence shown here is derived from an EMBL/GenBank/DDBJ whole genome shotgun (WGS) entry which is preliminary data.</text>
</comment>
<name>A0A3M0CT07_9PROT</name>
<dbReference type="Pfam" id="PF13669">
    <property type="entry name" value="Glyoxalase_4"/>
    <property type="match status" value="1"/>
</dbReference>
<dbReference type="AlphaFoldDB" id="A0A3M0CT07"/>
<evidence type="ECO:0000313" key="1">
    <source>
        <dbReference type="EMBL" id="RMB12117.1"/>
    </source>
</evidence>
<dbReference type="InterPro" id="IPR029068">
    <property type="entry name" value="Glyas_Bleomycin-R_OHBP_Dase"/>
</dbReference>
<keyword evidence="1" id="KW-0223">Dioxygenase</keyword>
<gene>
    <name evidence="1" type="ORF">BXY39_0607</name>
</gene>
<keyword evidence="1" id="KW-0560">Oxidoreductase</keyword>
<proteinExistence type="predicted"/>
<dbReference type="OrthoDB" id="9792173at2"/>
<organism evidence="1 2">
    <name type="scientific">Eilatimonas milleporae</name>
    <dbReference type="NCBI Taxonomy" id="911205"/>
    <lineage>
        <taxon>Bacteria</taxon>
        <taxon>Pseudomonadati</taxon>
        <taxon>Pseudomonadota</taxon>
        <taxon>Alphaproteobacteria</taxon>
        <taxon>Kordiimonadales</taxon>
        <taxon>Kordiimonadaceae</taxon>
        <taxon>Eilatimonas</taxon>
    </lineage>
</organism>
<sequence>MFRPHPHDIPRDTPYGRVVQLAYHAPDIARMADKAAAELGAGPFYLLSHIPLARCRYRGRDAAFDHSSAYGQWGGLMIELIHQHDDEPSAVRDMFAASEHGLHHAAIFVTDLDAAVARTTGDGLACALDATTDDGTRFVMMDGRADYGMFLEFYEPTADMRRFYGFVARKAAGWDGARVLRPIDL</sequence>